<proteinExistence type="predicted"/>
<comment type="caution">
    <text evidence="2">The sequence shown here is derived from an EMBL/GenBank/DDBJ whole genome shotgun (WGS) entry which is preliminary data.</text>
</comment>
<dbReference type="GO" id="GO:0006596">
    <property type="term" value="P:polyamine biosynthetic process"/>
    <property type="evidence" value="ECO:0007669"/>
    <property type="project" value="UniProtKB-KW"/>
</dbReference>
<accession>A0A852U1S1</accession>
<sequence length="249" mass="27066">MSVRFEELDWRPTPMGVISLRRRWDPLFRKDVHEIKLDDDFLMSSLFTVAEVEMARLALAESSGPSGPSGTGLDVAVGGLGLGYTAQTVLEDPDVGSLVVVEALGEVIEWHERGLIPAGATLTADPRCRLVHGDFFAMVDSESGLDPEAADLRFHAVIVDIDHSPRHLLHPGHAGFYRPEGLRRLAGRLRPGGVFALWSNDPPDDDFTAVLAEVFADARAEVVAFPNPLQEREATNTVYLATTAPASMA</sequence>
<dbReference type="AlphaFoldDB" id="A0A852U1S1"/>
<dbReference type="Gene3D" id="3.40.50.150">
    <property type="entry name" value="Vaccinia Virus protein VP39"/>
    <property type="match status" value="1"/>
</dbReference>
<evidence type="ECO:0000256" key="1">
    <source>
        <dbReference type="ARBA" id="ARBA00023115"/>
    </source>
</evidence>
<keyword evidence="1" id="KW-0620">Polyamine biosynthesis</keyword>
<protein>
    <submittedName>
        <fullName evidence="2">Spermidine synthase</fullName>
    </submittedName>
</protein>
<dbReference type="SUPFAM" id="SSF53335">
    <property type="entry name" value="S-adenosyl-L-methionine-dependent methyltransferases"/>
    <property type="match status" value="1"/>
</dbReference>
<reference evidence="2 3" key="1">
    <citation type="submission" date="2020-07" db="EMBL/GenBank/DDBJ databases">
        <title>Sequencing the genomes of 1000 actinobacteria strains.</title>
        <authorList>
            <person name="Klenk H.-P."/>
        </authorList>
    </citation>
    <scope>NUCLEOTIDE SEQUENCE [LARGE SCALE GENOMIC DNA]</scope>
    <source>
        <strain evidence="2 3">CXB654</strain>
    </source>
</reference>
<dbReference type="PANTHER" id="PTHR43317:SF3">
    <property type="entry name" value="BLR2883 PROTEIN"/>
    <property type="match status" value="1"/>
</dbReference>
<dbReference type="PANTHER" id="PTHR43317">
    <property type="entry name" value="THERMOSPERMINE SYNTHASE ACAULIS5"/>
    <property type="match status" value="1"/>
</dbReference>
<evidence type="ECO:0000313" key="3">
    <source>
        <dbReference type="Proteomes" id="UP000589036"/>
    </source>
</evidence>
<dbReference type="EMBL" id="JACCCC010000001">
    <property type="protein sequence ID" value="NYE50149.1"/>
    <property type="molecule type" value="Genomic_DNA"/>
</dbReference>
<evidence type="ECO:0000313" key="2">
    <source>
        <dbReference type="EMBL" id="NYE50149.1"/>
    </source>
</evidence>
<dbReference type="InterPro" id="IPR029063">
    <property type="entry name" value="SAM-dependent_MTases_sf"/>
</dbReference>
<keyword evidence="3" id="KW-1185">Reference proteome</keyword>
<dbReference type="RefSeq" id="WP_179645679.1">
    <property type="nucleotide sequence ID" value="NZ_BAAAYY010000014.1"/>
</dbReference>
<gene>
    <name evidence="2" type="ORF">HDA32_005269</name>
</gene>
<name>A0A852U1S1_9ACTN</name>
<organism evidence="2 3">
    <name type="scientific">Spinactinospora alkalitolerans</name>
    <dbReference type="NCBI Taxonomy" id="687207"/>
    <lineage>
        <taxon>Bacteria</taxon>
        <taxon>Bacillati</taxon>
        <taxon>Actinomycetota</taxon>
        <taxon>Actinomycetes</taxon>
        <taxon>Streptosporangiales</taxon>
        <taxon>Nocardiopsidaceae</taxon>
        <taxon>Spinactinospora</taxon>
    </lineage>
</organism>
<dbReference type="Proteomes" id="UP000589036">
    <property type="component" value="Unassembled WGS sequence"/>
</dbReference>